<dbReference type="EMBL" id="JAKNBA010000002">
    <property type="protein sequence ID" value="MDE1240841.1"/>
    <property type="molecule type" value="Genomic_DNA"/>
</dbReference>
<organism evidence="1 2">
    <name type="scientific">Vibrio aestuarianus</name>
    <dbReference type="NCBI Taxonomy" id="28171"/>
    <lineage>
        <taxon>Bacteria</taxon>
        <taxon>Pseudomonadati</taxon>
        <taxon>Pseudomonadota</taxon>
        <taxon>Gammaproteobacteria</taxon>
        <taxon>Vibrionales</taxon>
        <taxon>Vibrionaceae</taxon>
        <taxon>Vibrio</taxon>
    </lineage>
</organism>
<comment type="caution">
    <text evidence="1">The sequence shown here is derived from an EMBL/GenBank/DDBJ whole genome shotgun (WGS) entry which is preliminary data.</text>
</comment>
<accession>A0A9X4ERE5</accession>
<dbReference type="AlphaFoldDB" id="A0A9X4ERE5"/>
<proteinExistence type="predicted"/>
<evidence type="ECO:0000313" key="2">
    <source>
        <dbReference type="Proteomes" id="UP001140979"/>
    </source>
</evidence>
<reference evidence="1" key="1">
    <citation type="submission" date="2022-02" db="EMBL/GenBank/DDBJ databases">
        <title>Emergence and expansion in Europe of a Vibrio aestuarianus clonal complex pathogenic for oysters.</title>
        <authorList>
            <person name="Mesnil A."/>
            <person name="Travers M.-A."/>
        </authorList>
    </citation>
    <scope>NUCLEOTIDE SEQUENCE</scope>
    <source>
        <strain evidence="1">19_064_11T1</strain>
    </source>
</reference>
<evidence type="ECO:0000313" key="1">
    <source>
        <dbReference type="EMBL" id="MDE1240841.1"/>
    </source>
</evidence>
<name>A0A9X4ERE5_9VIBR</name>
<dbReference type="Proteomes" id="UP001140979">
    <property type="component" value="Unassembled WGS sequence"/>
</dbReference>
<sequence length="189" mass="21561">MSIYAIVMKQIKRLSKPACNFLIKKGINESTNVQAQDGMVKKTEHSKGIYEDDEYVYHQISDQVINGYLEKKGEEQHKRCAKTGLCEQMTFVSEVEATKAEETINKESCSYSELLSLEKERDQYLERLSVLLAEEEEYAELIQRFPHTEDLLQPIIANANYRSATVLGKINALTSALEVLQTTENTICE</sequence>
<gene>
    <name evidence="1" type="ORF">L9W94_01520</name>
</gene>
<dbReference type="RefSeq" id="WP_192073500.1">
    <property type="nucleotide sequence ID" value="NZ_JAKNBA010000002.1"/>
</dbReference>
<protein>
    <submittedName>
        <fullName evidence="1">Uncharacterized protein</fullName>
    </submittedName>
</protein>